<dbReference type="InterPro" id="IPR027417">
    <property type="entry name" value="P-loop_NTPase"/>
</dbReference>
<evidence type="ECO:0000256" key="9">
    <source>
        <dbReference type="HAMAP-Rule" id="MF_00195"/>
    </source>
</evidence>
<dbReference type="InterPro" id="IPR005225">
    <property type="entry name" value="Small_GTP-bd"/>
</dbReference>
<dbReference type="CDD" id="cd01895">
    <property type="entry name" value="EngA2"/>
    <property type="match status" value="1"/>
</dbReference>
<comment type="subunit">
    <text evidence="9">Associates with the 50S ribosomal subunit.</text>
</comment>
<feature type="binding site" evidence="9">
    <location>
        <begin position="57"/>
        <end position="61"/>
    </location>
    <ligand>
        <name>GTP</name>
        <dbReference type="ChEBI" id="CHEBI:37565"/>
        <label>1</label>
    </ligand>
</feature>
<dbReference type="KEGG" id="dca:Desca_2008"/>
<feature type="binding site" evidence="9">
    <location>
        <begin position="295"/>
        <end position="298"/>
    </location>
    <ligand>
        <name>GTP</name>
        <dbReference type="ChEBI" id="CHEBI:37565"/>
        <label>2</label>
    </ligand>
</feature>
<evidence type="ECO:0000256" key="10">
    <source>
        <dbReference type="PROSITE-ProRule" id="PRU01049"/>
    </source>
</evidence>
<dbReference type="FunFam" id="3.40.50.300:FF:000057">
    <property type="entry name" value="GTPase Der"/>
    <property type="match status" value="1"/>
</dbReference>
<keyword evidence="6 9" id="KW-0342">GTP-binding</keyword>
<dbReference type="eggNOG" id="COG1160">
    <property type="taxonomic scope" value="Bacteria"/>
</dbReference>
<dbReference type="NCBIfam" id="TIGR00231">
    <property type="entry name" value="small_GTP"/>
    <property type="match status" value="2"/>
</dbReference>
<sequence>MPKPIVAIVGRPNVGKSMLFNRIVGSRIAIVEDMPGVTRDRLYQDAEWQGREFTLVDTGGLDFAEDVITSQIRKQAELAMREADAIIFVVDARAGLTTTDEEVAKVLRLTDKPVLLAANKVEQFDLAKIPYYDFYRLGLGDPIPISAAEGLNTGDLLDELVKLLPEQEEDPYPPDTIRIAVIGRPNVGKSSLVNAILGEERVIVSNIPGTTRDAIDSPFERNGKSYVIVDTAGMRRRNRIDLPAERYSVVRALRAIDRCDVALMLLDATEGVTEQDKRIVGYAHEKGKAIILVVNKWDLIEKDDKTMNKFEKKIREELSFLSYAPTLYISALTKQRVPKVLEMVDFVAEQAGRRIPTADLNNLIREATQATPPPGDKHKKLKIFYATQGGVKPPTFILFVNEPELMHFSYERYLENQLRENYGFEGTPIRIFPRKREGKEQQ</sequence>
<dbReference type="InterPro" id="IPR032859">
    <property type="entry name" value="KH_dom-like"/>
</dbReference>
<dbReference type="InterPro" id="IPR003593">
    <property type="entry name" value="AAA+_ATPase"/>
</dbReference>
<evidence type="ECO:0000256" key="11">
    <source>
        <dbReference type="RuleBase" id="RU004481"/>
    </source>
</evidence>
<feature type="binding site" evidence="9">
    <location>
        <begin position="119"/>
        <end position="122"/>
    </location>
    <ligand>
        <name>GTP</name>
        <dbReference type="ChEBI" id="CHEBI:37565"/>
        <label>1</label>
    </ligand>
</feature>
<dbReference type="HOGENOM" id="CLU_016077_6_2_9"/>
<dbReference type="FunFam" id="3.40.50.300:FF:000040">
    <property type="entry name" value="GTPase Der"/>
    <property type="match status" value="1"/>
</dbReference>
<dbReference type="HAMAP" id="MF_00195">
    <property type="entry name" value="GTPase_Der"/>
    <property type="match status" value="1"/>
</dbReference>
<dbReference type="FunFam" id="3.30.300.20:FF:000004">
    <property type="entry name" value="GTPase Der"/>
    <property type="match status" value="1"/>
</dbReference>
<dbReference type="InterPro" id="IPR006073">
    <property type="entry name" value="GTP-bd"/>
</dbReference>
<dbReference type="CDD" id="cd01894">
    <property type="entry name" value="EngA1"/>
    <property type="match status" value="1"/>
</dbReference>
<dbReference type="InterPro" id="IPR031166">
    <property type="entry name" value="G_ENGA"/>
</dbReference>
<dbReference type="InterPro" id="IPR015946">
    <property type="entry name" value="KH_dom-like_a/b"/>
</dbReference>
<evidence type="ECO:0000313" key="13">
    <source>
        <dbReference type="EMBL" id="AEF94847.1"/>
    </source>
</evidence>
<dbReference type="AlphaFoldDB" id="F6B975"/>
<dbReference type="STRING" id="868595.Desca_2008"/>
<evidence type="ECO:0000256" key="6">
    <source>
        <dbReference type="ARBA" id="ARBA00023134"/>
    </source>
</evidence>
<comment type="similarity">
    <text evidence="1 9 10 11">Belongs to the TRAFAC class TrmE-Era-EngA-EngB-Septin-like GTPase superfamily. EngA (Der) GTPase family.</text>
</comment>
<dbReference type="RefSeq" id="WP_013810499.1">
    <property type="nucleotide sequence ID" value="NC_015565.1"/>
</dbReference>
<dbReference type="PRINTS" id="PR00326">
    <property type="entry name" value="GTP1OBG"/>
</dbReference>
<gene>
    <name evidence="9" type="primary">der</name>
    <name evidence="13" type="ordered locus">Desca_2008</name>
</gene>
<dbReference type="GO" id="GO:0043022">
    <property type="term" value="F:ribosome binding"/>
    <property type="evidence" value="ECO:0007669"/>
    <property type="project" value="TreeGrafter"/>
</dbReference>
<keyword evidence="4 11" id="KW-0677">Repeat</keyword>
<name>F6B975_DESCC</name>
<evidence type="ECO:0000259" key="12">
    <source>
        <dbReference type="PROSITE" id="PS51712"/>
    </source>
</evidence>
<feature type="domain" description="EngA-type G" evidence="12">
    <location>
        <begin position="177"/>
        <end position="352"/>
    </location>
</feature>
<evidence type="ECO:0000313" key="14">
    <source>
        <dbReference type="Proteomes" id="UP000009226"/>
    </source>
</evidence>
<evidence type="ECO:0000256" key="4">
    <source>
        <dbReference type="ARBA" id="ARBA00022737"/>
    </source>
</evidence>
<evidence type="ECO:0000256" key="5">
    <source>
        <dbReference type="ARBA" id="ARBA00022741"/>
    </source>
</evidence>
<feature type="binding site" evidence="9">
    <location>
        <begin position="183"/>
        <end position="190"/>
    </location>
    <ligand>
        <name>GTP</name>
        <dbReference type="ChEBI" id="CHEBI:37565"/>
        <label>2</label>
    </ligand>
</feature>
<dbReference type="PIRSF" id="PIRSF006485">
    <property type="entry name" value="GTP-binding_EngA"/>
    <property type="match status" value="1"/>
</dbReference>
<dbReference type="Proteomes" id="UP000009226">
    <property type="component" value="Chromosome"/>
</dbReference>
<organism evidence="13 14">
    <name type="scientific">Desulfotomaculum nigrificans (strain DSM 14880 / VKM B-2319 / CO-1-SRB)</name>
    <name type="common">Desulfotomaculum carboxydivorans</name>
    <dbReference type="NCBI Taxonomy" id="868595"/>
    <lineage>
        <taxon>Bacteria</taxon>
        <taxon>Bacillati</taxon>
        <taxon>Bacillota</taxon>
        <taxon>Clostridia</taxon>
        <taxon>Eubacteriales</taxon>
        <taxon>Desulfotomaculaceae</taxon>
        <taxon>Desulfotomaculum</taxon>
    </lineage>
</organism>
<dbReference type="GO" id="GO:0005525">
    <property type="term" value="F:GTP binding"/>
    <property type="evidence" value="ECO:0007669"/>
    <property type="project" value="UniProtKB-UniRule"/>
</dbReference>
<evidence type="ECO:0000256" key="7">
    <source>
        <dbReference type="ARBA" id="ARBA00032345"/>
    </source>
</evidence>
<accession>F6B975</accession>
<dbReference type="NCBIfam" id="TIGR03594">
    <property type="entry name" value="GTPase_EngA"/>
    <property type="match status" value="1"/>
</dbReference>
<evidence type="ECO:0000256" key="8">
    <source>
        <dbReference type="ARBA" id="ARBA00053470"/>
    </source>
</evidence>
<dbReference type="Pfam" id="PF01926">
    <property type="entry name" value="MMR_HSR1"/>
    <property type="match status" value="2"/>
</dbReference>
<dbReference type="SMART" id="SM00382">
    <property type="entry name" value="AAA"/>
    <property type="match status" value="2"/>
</dbReference>
<reference evidence="13 14" key="1">
    <citation type="submission" date="2011-05" db="EMBL/GenBank/DDBJ databases">
        <title>Complete sequence of Desulfotomaculum carboxydivorans CO-1-SRB.</title>
        <authorList>
            <consortium name="US DOE Joint Genome Institute"/>
            <person name="Lucas S."/>
            <person name="Han J."/>
            <person name="Lapidus A."/>
            <person name="Cheng J.-F."/>
            <person name="Goodwin L."/>
            <person name="Pitluck S."/>
            <person name="Peters L."/>
            <person name="Mikhailova N."/>
            <person name="Lu M."/>
            <person name="Han C."/>
            <person name="Tapia R."/>
            <person name="Land M."/>
            <person name="Hauser L."/>
            <person name="Kyrpides N."/>
            <person name="Ivanova N."/>
            <person name="Pagani I."/>
            <person name="Stams A."/>
            <person name="Plugge C."/>
            <person name="Muyzer G."/>
            <person name="Kuever J."/>
            <person name="Parshina S."/>
            <person name="Ivanova A."/>
            <person name="Nazina T."/>
            <person name="Woyke T."/>
        </authorList>
    </citation>
    <scope>NUCLEOTIDE SEQUENCE [LARGE SCALE GENOMIC DNA]</scope>
    <source>
        <strain evidence="14">DSM 14880 / VKM B-2319 / CO-1-SRB</strain>
    </source>
</reference>
<comment type="function">
    <text evidence="8 9 11">GTPase that plays an essential role in the late steps of ribosome biogenesis.</text>
</comment>
<dbReference type="EMBL" id="CP002736">
    <property type="protein sequence ID" value="AEF94847.1"/>
    <property type="molecule type" value="Genomic_DNA"/>
</dbReference>
<dbReference type="SUPFAM" id="SSF52540">
    <property type="entry name" value="P-loop containing nucleoside triphosphate hydrolases"/>
    <property type="match status" value="2"/>
</dbReference>
<dbReference type="PROSITE" id="PS51712">
    <property type="entry name" value="G_ENGA"/>
    <property type="match status" value="2"/>
</dbReference>
<dbReference type="Pfam" id="PF14714">
    <property type="entry name" value="KH_dom-like"/>
    <property type="match status" value="1"/>
</dbReference>
<protein>
    <recommendedName>
        <fullName evidence="2 9">GTPase Der</fullName>
    </recommendedName>
    <alternativeName>
        <fullName evidence="7 9">GTP-binding protein EngA</fullName>
    </alternativeName>
</protein>
<proteinExistence type="inferred from homology"/>
<keyword evidence="14" id="KW-1185">Reference proteome</keyword>
<dbReference type="InterPro" id="IPR016484">
    <property type="entry name" value="GTPase_Der"/>
</dbReference>
<dbReference type="PANTHER" id="PTHR43834:SF6">
    <property type="entry name" value="GTPASE DER"/>
    <property type="match status" value="1"/>
</dbReference>
<feature type="binding site" evidence="9">
    <location>
        <begin position="230"/>
        <end position="234"/>
    </location>
    <ligand>
        <name>GTP</name>
        <dbReference type="ChEBI" id="CHEBI:37565"/>
        <label>2</label>
    </ligand>
</feature>
<evidence type="ECO:0000256" key="1">
    <source>
        <dbReference type="ARBA" id="ARBA00008279"/>
    </source>
</evidence>
<keyword evidence="3 9" id="KW-0690">Ribosome biogenesis</keyword>
<evidence type="ECO:0000256" key="3">
    <source>
        <dbReference type="ARBA" id="ARBA00022517"/>
    </source>
</evidence>
<dbReference type="Gene3D" id="3.40.50.300">
    <property type="entry name" value="P-loop containing nucleotide triphosphate hydrolases"/>
    <property type="match status" value="2"/>
</dbReference>
<keyword evidence="5 9" id="KW-0547">Nucleotide-binding</keyword>
<feature type="domain" description="EngA-type G" evidence="12">
    <location>
        <begin position="4"/>
        <end position="168"/>
    </location>
</feature>
<evidence type="ECO:0000256" key="2">
    <source>
        <dbReference type="ARBA" id="ARBA00020953"/>
    </source>
</evidence>
<feature type="binding site" evidence="9">
    <location>
        <begin position="10"/>
        <end position="17"/>
    </location>
    <ligand>
        <name>GTP</name>
        <dbReference type="ChEBI" id="CHEBI:37565"/>
        <label>1</label>
    </ligand>
</feature>
<dbReference type="GO" id="GO:0042254">
    <property type="term" value="P:ribosome biogenesis"/>
    <property type="evidence" value="ECO:0007669"/>
    <property type="project" value="UniProtKB-KW"/>
</dbReference>
<dbReference type="PANTHER" id="PTHR43834">
    <property type="entry name" value="GTPASE DER"/>
    <property type="match status" value="1"/>
</dbReference>
<dbReference type="Gene3D" id="3.30.300.20">
    <property type="match status" value="1"/>
</dbReference>